<dbReference type="EMBL" id="BSEV01000008">
    <property type="protein sequence ID" value="GLK10569.1"/>
    <property type="molecule type" value="Genomic_DNA"/>
</dbReference>
<evidence type="ECO:0000313" key="1">
    <source>
        <dbReference type="EMBL" id="GLK10569.1"/>
    </source>
</evidence>
<protein>
    <submittedName>
        <fullName evidence="1">Uncharacterized protein</fullName>
    </submittedName>
</protein>
<dbReference type="RefSeq" id="WP_271218987.1">
    <property type="nucleotide sequence ID" value="NZ_BAAAVD010000032.1"/>
</dbReference>
<dbReference type="Proteomes" id="UP001143474">
    <property type="component" value="Unassembled WGS sequence"/>
</dbReference>
<evidence type="ECO:0000313" key="2">
    <source>
        <dbReference type="Proteomes" id="UP001143474"/>
    </source>
</evidence>
<sequence>MSTFSHHHHDPVEQAVVQALADVHARGDGLFSQALVIVNDDVTFDDVNGYRTAVNSAGSGGEAYYSLTAREGHGHPRPDHVSEDEARLSQRDSEVATLQDAYDWLDGQGVTLNVSGVRVVLVGNIGPCDGCKARLNYFLGDVVELFGSKVPVVVDSVYDTSQAHRQLPRQGITTVYGYPDATPYTHTASTGTRTRYWLHRNSFTP</sequence>
<keyword evidence="2" id="KW-1185">Reference proteome</keyword>
<comment type="caution">
    <text evidence="1">The sequence shown here is derived from an EMBL/GenBank/DDBJ whole genome shotgun (WGS) entry which is preliminary data.</text>
</comment>
<gene>
    <name evidence="1" type="ORF">GCM10017600_39750</name>
</gene>
<organism evidence="1 2">
    <name type="scientific">Streptosporangium carneum</name>
    <dbReference type="NCBI Taxonomy" id="47481"/>
    <lineage>
        <taxon>Bacteria</taxon>
        <taxon>Bacillati</taxon>
        <taxon>Actinomycetota</taxon>
        <taxon>Actinomycetes</taxon>
        <taxon>Streptosporangiales</taxon>
        <taxon>Streptosporangiaceae</taxon>
        <taxon>Streptosporangium</taxon>
    </lineage>
</organism>
<reference evidence="1" key="2">
    <citation type="submission" date="2023-01" db="EMBL/GenBank/DDBJ databases">
        <authorList>
            <person name="Sun Q."/>
            <person name="Evtushenko L."/>
        </authorList>
    </citation>
    <scope>NUCLEOTIDE SEQUENCE</scope>
    <source>
        <strain evidence="1">VKM Ac-2007</strain>
    </source>
</reference>
<accession>A0A9W6MDJ3</accession>
<dbReference type="AlphaFoldDB" id="A0A9W6MDJ3"/>
<reference evidence="1" key="1">
    <citation type="journal article" date="2014" name="Int. J. Syst. Evol. Microbiol.">
        <title>Complete genome sequence of Corynebacterium casei LMG S-19264T (=DSM 44701T), isolated from a smear-ripened cheese.</title>
        <authorList>
            <consortium name="US DOE Joint Genome Institute (JGI-PGF)"/>
            <person name="Walter F."/>
            <person name="Albersmeier A."/>
            <person name="Kalinowski J."/>
            <person name="Ruckert C."/>
        </authorList>
    </citation>
    <scope>NUCLEOTIDE SEQUENCE</scope>
    <source>
        <strain evidence="1">VKM Ac-2007</strain>
    </source>
</reference>
<proteinExistence type="predicted"/>
<name>A0A9W6MDJ3_9ACTN</name>